<organism evidence="3 4">
    <name type="scientific">Araneus ventricosus</name>
    <name type="common">Orbweaver spider</name>
    <name type="synonym">Epeira ventricosa</name>
    <dbReference type="NCBI Taxonomy" id="182803"/>
    <lineage>
        <taxon>Eukaryota</taxon>
        <taxon>Metazoa</taxon>
        <taxon>Ecdysozoa</taxon>
        <taxon>Arthropoda</taxon>
        <taxon>Chelicerata</taxon>
        <taxon>Arachnida</taxon>
        <taxon>Araneae</taxon>
        <taxon>Araneomorphae</taxon>
        <taxon>Entelegynae</taxon>
        <taxon>Araneoidea</taxon>
        <taxon>Araneidae</taxon>
        <taxon>Araneus</taxon>
    </lineage>
</organism>
<keyword evidence="4" id="KW-1185">Reference proteome</keyword>
<keyword evidence="2" id="KW-0472">Membrane</keyword>
<proteinExistence type="predicted"/>
<feature type="compositionally biased region" description="Basic and acidic residues" evidence="1">
    <location>
        <begin position="192"/>
        <end position="206"/>
    </location>
</feature>
<evidence type="ECO:0000313" key="3">
    <source>
        <dbReference type="EMBL" id="GBM63994.1"/>
    </source>
</evidence>
<feature type="region of interest" description="Disordered" evidence="1">
    <location>
        <begin position="236"/>
        <end position="277"/>
    </location>
</feature>
<comment type="caution">
    <text evidence="3">The sequence shown here is derived from an EMBL/GenBank/DDBJ whole genome shotgun (WGS) entry which is preliminary data.</text>
</comment>
<dbReference type="OrthoDB" id="6437673at2759"/>
<dbReference type="Proteomes" id="UP000499080">
    <property type="component" value="Unassembled WGS sequence"/>
</dbReference>
<feature type="transmembrane region" description="Helical" evidence="2">
    <location>
        <begin position="101"/>
        <end position="122"/>
    </location>
</feature>
<keyword evidence="2" id="KW-1133">Transmembrane helix</keyword>
<name>A0A4Y2HFB4_ARAVE</name>
<feature type="region of interest" description="Disordered" evidence="1">
    <location>
        <begin position="157"/>
        <end position="206"/>
    </location>
</feature>
<dbReference type="EMBL" id="BGPR01001901">
    <property type="protein sequence ID" value="GBM63994.1"/>
    <property type="molecule type" value="Genomic_DNA"/>
</dbReference>
<feature type="transmembrane region" description="Helical" evidence="2">
    <location>
        <begin position="62"/>
        <end position="81"/>
    </location>
</feature>
<gene>
    <name evidence="3" type="ORF">AVEN_217797_1</name>
</gene>
<protein>
    <submittedName>
        <fullName evidence="3">Uncharacterized protein</fullName>
    </submittedName>
</protein>
<evidence type="ECO:0000313" key="4">
    <source>
        <dbReference type="Proteomes" id="UP000499080"/>
    </source>
</evidence>
<dbReference type="AlphaFoldDB" id="A0A4Y2HFB4"/>
<keyword evidence="2" id="KW-0812">Transmembrane</keyword>
<evidence type="ECO:0000256" key="2">
    <source>
        <dbReference type="SAM" id="Phobius"/>
    </source>
</evidence>
<reference evidence="3 4" key="1">
    <citation type="journal article" date="2019" name="Sci. Rep.">
        <title>Orb-weaving spider Araneus ventricosus genome elucidates the spidroin gene catalogue.</title>
        <authorList>
            <person name="Kono N."/>
            <person name="Nakamura H."/>
            <person name="Ohtoshi R."/>
            <person name="Moran D.A.P."/>
            <person name="Shinohara A."/>
            <person name="Yoshida Y."/>
            <person name="Fujiwara M."/>
            <person name="Mori M."/>
            <person name="Tomita M."/>
            <person name="Arakawa K."/>
        </authorList>
    </citation>
    <scope>NUCLEOTIDE SEQUENCE [LARGE SCALE GENOMIC DNA]</scope>
</reference>
<evidence type="ECO:0000256" key="1">
    <source>
        <dbReference type="SAM" id="MobiDB-lite"/>
    </source>
</evidence>
<sequence>MGDADGEVVVQIPAQEIEAWMDEALGVVDEGFDNLLALVTHLNERTKGILQELKILENFRKVFIALNVFIVPVVVAIMLCYGTKESVSSDTRGIEVGLQTLVMLLMFLSSSVGLPLYIISVWESYKIYENMNEDRNNQRYCRSFANTYLTSLMFRSTENDSSEQRTLPAMEDSSEIEMESAATETSASVEQSEEKQDHCLDGAEEKPKATEFPILYQFQVLMNEQSPNLAVRLEAAKRGERKETTENGEKVEQNSRQLVKSSLDGAPSTAGNDRVKE</sequence>
<accession>A0A4Y2HFB4</accession>
<feature type="compositionally biased region" description="Basic and acidic residues" evidence="1">
    <location>
        <begin position="236"/>
        <end position="253"/>
    </location>
</feature>